<accession>A0ABU1D2I5</accession>
<dbReference type="InterPro" id="IPR036390">
    <property type="entry name" value="WH_DNA-bd_sf"/>
</dbReference>
<gene>
    <name evidence="3" type="ORF">Q8947_01420</name>
</gene>
<dbReference type="InterPro" id="IPR000944">
    <property type="entry name" value="Tscrpt_reg_Rrf2"/>
</dbReference>
<dbReference type="SUPFAM" id="SSF46785">
    <property type="entry name" value="Winged helix' DNA-binding domain"/>
    <property type="match status" value="1"/>
</dbReference>
<protein>
    <submittedName>
        <fullName evidence="3">Rrf2 family transcriptional regulator</fullName>
    </submittedName>
</protein>
<proteinExistence type="predicted"/>
<dbReference type="Pfam" id="PF02082">
    <property type="entry name" value="Rrf2"/>
    <property type="match status" value="1"/>
</dbReference>
<keyword evidence="4" id="KW-1185">Reference proteome</keyword>
<evidence type="ECO:0000256" key="1">
    <source>
        <dbReference type="ARBA" id="ARBA00023125"/>
    </source>
</evidence>
<keyword evidence="1" id="KW-0238">DNA-binding</keyword>
<dbReference type="InterPro" id="IPR036388">
    <property type="entry name" value="WH-like_DNA-bd_sf"/>
</dbReference>
<name>A0ABU1D2I5_9BURK</name>
<feature type="region of interest" description="Disordered" evidence="2">
    <location>
        <begin position="147"/>
        <end position="166"/>
    </location>
</feature>
<feature type="compositionally biased region" description="Polar residues" evidence="2">
    <location>
        <begin position="152"/>
        <end position="166"/>
    </location>
</feature>
<comment type="caution">
    <text evidence="3">The sequence shown here is derived from an EMBL/GenBank/DDBJ whole genome shotgun (WGS) entry which is preliminary data.</text>
</comment>
<dbReference type="Gene3D" id="1.10.10.10">
    <property type="entry name" value="Winged helix-like DNA-binding domain superfamily/Winged helix DNA-binding domain"/>
    <property type="match status" value="1"/>
</dbReference>
<reference evidence="3 4" key="1">
    <citation type="submission" date="2023-08" db="EMBL/GenBank/DDBJ databases">
        <title>Alcaligenaceae gen. nov., a novel taxon isolated from the sludge of Yixing Pesticide Factory.</title>
        <authorList>
            <person name="Ruan L."/>
        </authorList>
    </citation>
    <scope>NUCLEOTIDE SEQUENCE [LARGE SCALE GENOMIC DNA]</scope>
    <source>
        <strain evidence="3 4">LG-2</strain>
    </source>
</reference>
<dbReference type="PROSITE" id="PS51197">
    <property type="entry name" value="HTH_RRF2_2"/>
    <property type="match status" value="1"/>
</dbReference>
<dbReference type="RefSeq" id="WP_347286266.1">
    <property type="nucleotide sequence ID" value="NZ_JAUZQE010000002.1"/>
</dbReference>
<organism evidence="3 4">
    <name type="scientific">Yanghanlia caeni</name>
    <dbReference type="NCBI Taxonomy" id="3064283"/>
    <lineage>
        <taxon>Bacteria</taxon>
        <taxon>Pseudomonadati</taxon>
        <taxon>Pseudomonadota</taxon>
        <taxon>Betaproteobacteria</taxon>
        <taxon>Burkholderiales</taxon>
        <taxon>Alcaligenaceae</taxon>
        <taxon>Yanghanlia</taxon>
    </lineage>
</organism>
<evidence type="ECO:0000256" key="2">
    <source>
        <dbReference type="SAM" id="MobiDB-lite"/>
    </source>
</evidence>
<sequence>MRLTAMTDYSMRLLMHLAAHPDRLCTIAEVARVHGISEPHLMKITHRLAQAGWVETTRGKNGGMRLARAPADIPVGAVVRDMENDLAVVECLGTGPTRCILTGQCGLTRVMQGALDKFMTHLDAFTLADIMPARDDQTKSQRMVTGCERSSEITVSPTSPSISEMT</sequence>
<dbReference type="EMBL" id="JAUZQE010000002">
    <property type="protein sequence ID" value="MDR4124644.1"/>
    <property type="molecule type" value="Genomic_DNA"/>
</dbReference>
<dbReference type="PANTHER" id="PTHR33221:SF4">
    <property type="entry name" value="HTH-TYPE TRANSCRIPTIONAL REPRESSOR NSRR"/>
    <property type="match status" value="1"/>
</dbReference>
<evidence type="ECO:0000313" key="3">
    <source>
        <dbReference type="EMBL" id="MDR4124644.1"/>
    </source>
</evidence>
<dbReference type="NCBIfam" id="TIGR00738">
    <property type="entry name" value="rrf2_super"/>
    <property type="match status" value="1"/>
</dbReference>
<dbReference type="Proteomes" id="UP001232156">
    <property type="component" value="Unassembled WGS sequence"/>
</dbReference>
<evidence type="ECO:0000313" key="4">
    <source>
        <dbReference type="Proteomes" id="UP001232156"/>
    </source>
</evidence>
<dbReference type="PANTHER" id="PTHR33221">
    <property type="entry name" value="WINGED HELIX-TURN-HELIX TRANSCRIPTIONAL REGULATOR, RRF2 FAMILY"/>
    <property type="match status" value="1"/>
</dbReference>